<reference evidence="1" key="2">
    <citation type="submission" date="2019-01" db="EMBL/GenBank/DDBJ databases">
        <authorList>
            <consortium name="NCBI Pathogen Detection Project"/>
        </authorList>
    </citation>
    <scope>NUCLEOTIDE SEQUENCE</scope>
    <source>
        <strain evidence="1">CT18</strain>
    </source>
</reference>
<dbReference type="AlphaFoldDB" id="A0A714UJG2"/>
<reference evidence="1" key="1">
    <citation type="journal article" date="2018" name="Genome Biol.">
        <title>SKESA: strategic k-mer extension for scrupulous assemblies.</title>
        <authorList>
            <person name="Souvorov A."/>
            <person name="Agarwala R."/>
            <person name="Lipman D.J."/>
        </authorList>
    </citation>
    <scope>NUCLEOTIDE SEQUENCE</scope>
    <source>
        <strain evidence="1">CT18</strain>
    </source>
</reference>
<dbReference type="EMBL" id="DAAOXG010000037">
    <property type="protein sequence ID" value="HAD4383287.1"/>
    <property type="molecule type" value="Genomic_DNA"/>
</dbReference>
<sequence length="105" mass="12216">MLYVALLVEMVEKIKSMSSDEKDRTFKILKQKENDLKFSVTCGMEKKKIQLLVPEKTLDDINGLMPDSFKYYMIPALIDHAINLKEQSGNVFLFESNHEGEHYEN</sequence>
<proteinExistence type="predicted"/>
<comment type="caution">
    <text evidence="1">The sequence shown here is derived from an EMBL/GenBank/DDBJ whole genome shotgun (WGS) entry which is preliminary data.</text>
</comment>
<protein>
    <submittedName>
        <fullName evidence="1">Uncharacterized protein</fullName>
    </submittedName>
</protein>
<gene>
    <name evidence="1" type="ORF">G1U30_23135</name>
</gene>
<name>A0A714UJG2_SALTI</name>
<organism evidence="1">
    <name type="scientific">Salmonella enterica subsp. enterica serovar Typhi str. CT18</name>
    <dbReference type="NCBI Taxonomy" id="220341"/>
    <lineage>
        <taxon>Bacteria</taxon>
        <taxon>Pseudomonadati</taxon>
        <taxon>Pseudomonadota</taxon>
        <taxon>Gammaproteobacteria</taxon>
        <taxon>Enterobacterales</taxon>
        <taxon>Enterobacteriaceae</taxon>
        <taxon>Salmonella</taxon>
    </lineage>
</organism>
<accession>A0A714UJG2</accession>
<evidence type="ECO:0000313" key="1">
    <source>
        <dbReference type="EMBL" id="HAD4383287.1"/>
    </source>
</evidence>